<protein>
    <submittedName>
        <fullName evidence="6">Uncharacterized protein</fullName>
    </submittedName>
</protein>
<evidence type="ECO:0000256" key="3">
    <source>
        <dbReference type="ARBA" id="ARBA00022525"/>
    </source>
</evidence>
<evidence type="ECO:0000256" key="2">
    <source>
        <dbReference type="ARBA" id="ARBA00007236"/>
    </source>
</evidence>
<reference evidence="6" key="1">
    <citation type="journal article" date="2019" name="bioRxiv">
        <title>The Genome of the Zebra Mussel, Dreissena polymorpha: A Resource for Invasive Species Research.</title>
        <authorList>
            <person name="McCartney M.A."/>
            <person name="Auch B."/>
            <person name="Kono T."/>
            <person name="Mallez S."/>
            <person name="Zhang Y."/>
            <person name="Obille A."/>
            <person name="Becker A."/>
            <person name="Abrahante J.E."/>
            <person name="Garbe J."/>
            <person name="Badalamenti J.P."/>
            <person name="Herman A."/>
            <person name="Mangelson H."/>
            <person name="Liachko I."/>
            <person name="Sullivan S."/>
            <person name="Sone E.D."/>
            <person name="Koren S."/>
            <person name="Silverstein K.A.T."/>
            <person name="Beckman K.B."/>
            <person name="Gohl D.M."/>
        </authorList>
    </citation>
    <scope>NUCLEOTIDE SEQUENCE</scope>
    <source>
        <strain evidence="6">Duluth1</strain>
        <tissue evidence="6">Whole animal</tissue>
    </source>
</reference>
<dbReference type="GO" id="GO:0005576">
    <property type="term" value="C:extracellular region"/>
    <property type="evidence" value="ECO:0007669"/>
    <property type="project" value="UniProtKB-SubCell"/>
</dbReference>
<organism evidence="6 7">
    <name type="scientific">Dreissena polymorpha</name>
    <name type="common">Zebra mussel</name>
    <name type="synonym">Mytilus polymorpha</name>
    <dbReference type="NCBI Taxonomy" id="45954"/>
    <lineage>
        <taxon>Eukaryota</taxon>
        <taxon>Metazoa</taxon>
        <taxon>Spiralia</taxon>
        <taxon>Lophotrochozoa</taxon>
        <taxon>Mollusca</taxon>
        <taxon>Bivalvia</taxon>
        <taxon>Autobranchia</taxon>
        <taxon>Heteroconchia</taxon>
        <taxon>Euheterodonta</taxon>
        <taxon>Imparidentia</taxon>
        <taxon>Neoheterodontei</taxon>
        <taxon>Myida</taxon>
        <taxon>Dreissenoidea</taxon>
        <taxon>Dreissenidae</taxon>
        <taxon>Dreissena</taxon>
    </lineage>
</organism>
<dbReference type="InterPro" id="IPR010345">
    <property type="entry name" value="IL-17_fam"/>
</dbReference>
<dbReference type="Gene3D" id="2.10.90.10">
    <property type="entry name" value="Cystine-knot cytokines"/>
    <property type="match status" value="1"/>
</dbReference>
<dbReference type="Proteomes" id="UP000828390">
    <property type="component" value="Unassembled WGS sequence"/>
</dbReference>
<dbReference type="Pfam" id="PF06083">
    <property type="entry name" value="IL17"/>
    <property type="match status" value="1"/>
</dbReference>
<evidence type="ECO:0000256" key="5">
    <source>
        <dbReference type="SAM" id="SignalP"/>
    </source>
</evidence>
<reference evidence="6" key="2">
    <citation type="submission" date="2020-11" db="EMBL/GenBank/DDBJ databases">
        <authorList>
            <person name="McCartney M.A."/>
            <person name="Auch B."/>
            <person name="Kono T."/>
            <person name="Mallez S."/>
            <person name="Becker A."/>
            <person name="Gohl D.M."/>
            <person name="Silverstein K.A.T."/>
            <person name="Koren S."/>
            <person name="Bechman K.B."/>
            <person name="Herman A."/>
            <person name="Abrahante J.E."/>
            <person name="Garbe J."/>
        </authorList>
    </citation>
    <scope>NUCLEOTIDE SEQUENCE</scope>
    <source>
        <strain evidence="6">Duluth1</strain>
        <tissue evidence="6">Whole animal</tissue>
    </source>
</reference>
<keyword evidence="4 5" id="KW-0732">Signal</keyword>
<keyword evidence="7" id="KW-1185">Reference proteome</keyword>
<proteinExistence type="inferred from homology"/>
<evidence type="ECO:0000313" key="7">
    <source>
        <dbReference type="Proteomes" id="UP000828390"/>
    </source>
</evidence>
<comment type="subcellular location">
    <subcellularLocation>
        <location evidence="1">Secreted</location>
    </subcellularLocation>
</comment>
<gene>
    <name evidence="6" type="ORF">DPMN_010304</name>
</gene>
<evidence type="ECO:0000256" key="1">
    <source>
        <dbReference type="ARBA" id="ARBA00004613"/>
    </source>
</evidence>
<feature type="signal peptide" evidence="5">
    <location>
        <begin position="1"/>
        <end position="29"/>
    </location>
</feature>
<comment type="similarity">
    <text evidence="2">Belongs to the IL-17 family.</text>
</comment>
<sequence>MVPTSEANMCHAVLIAFLQFNMLVYLGNAAHVTSLQHELRYHKHAADDLYTGYNDDNGPTTCTDPANIKELAAGLIQGVYTSRVSPLVRATFPLTAYDIDFNFLNKTNARNVEMFCSGEKGNAYRMRRLLHYYSQADGFTPRKHELSKCPWVYFPNKDNMRIPAIIYEAKCVCDECSDTPINHKVRGTPASSIPGKCLPLFSSVFVFKKLCNVETGVFDIALTVETIATGCTCFHAERV</sequence>
<dbReference type="InterPro" id="IPR029034">
    <property type="entry name" value="Cystine-knot_cytokine"/>
</dbReference>
<comment type="caution">
    <text evidence="6">The sequence shown here is derived from an EMBL/GenBank/DDBJ whole genome shotgun (WGS) entry which is preliminary data.</text>
</comment>
<feature type="chain" id="PRO_5038963675" evidence="5">
    <location>
        <begin position="30"/>
        <end position="239"/>
    </location>
</feature>
<dbReference type="AlphaFoldDB" id="A0A9D4N240"/>
<name>A0A9D4N240_DREPO</name>
<dbReference type="EMBL" id="JAIWYP010000001">
    <property type="protein sequence ID" value="KAH3886301.1"/>
    <property type="molecule type" value="Genomic_DNA"/>
</dbReference>
<accession>A0A9D4N240</accession>
<dbReference type="SUPFAM" id="SSF57501">
    <property type="entry name" value="Cystine-knot cytokines"/>
    <property type="match status" value="1"/>
</dbReference>
<evidence type="ECO:0000313" key="6">
    <source>
        <dbReference type="EMBL" id="KAH3886301.1"/>
    </source>
</evidence>
<keyword evidence="3" id="KW-0964">Secreted</keyword>
<dbReference type="GO" id="GO:0005125">
    <property type="term" value="F:cytokine activity"/>
    <property type="evidence" value="ECO:0007669"/>
    <property type="project" value="InterPro"/>
</dbReference>
<evidence type="ECO:0000256" key="4">
    <source>
        <dbReference type="ARBA" id="ARBA00022729"/>
    </source>
</evidence>